<evidence type="ECO:0000256" key="1">
    <source>
        <dbReference type="ARBA" id="ARBA00022679"/>
    </source>
</evidence>
<gene>
    <name evidence="4" type="ORF">METZ01_LOCUS232351</name>
</gene>
<evidence type="ECO:0000259" key="3">
    <source>
        <dbReference type="PROSITE" id="PS51186"/>
    </source>
</evidence>
<dbReference type="Gene3D" id="3.40.630.30">
    <property type="match status" value="1"/>
</dbReference>
<dbReference type="AlphaFoldDB" id="A0A382GXS9"/>
<reference evidence="4" key="1">
    <citation type="submission" date="2018-05" db="EMBL/GenBank/DDBJ databases">
        <authorList>
            <person name="Lanie J.A."/>
            <person name="Ng W.-L."/>
            <person name="Kazmierczak K.M."/>
            <person name="Andrzejewski T.M."/>
            <person name="Davidsen T.M."/>
            <person name="Wayne K.J."/>
            <person name="Tettelin H."/>
            <person name="Glass J.I."/>
            <person name="Rusch D."/>
            <person name="Podicherti R."/>
            <person name="Tsui H.-C.T."/>
            <person name="Winkler M.E."/>
        </authorList>
    </citation>
    <scope>NUCLEOTIDE SEQUENCE</scope>
</reference>
<keyword evidence="1" id="KW-0808">Transferase</keyword>
<dbReference type="InterPro" id="IPR006464">
    <property type="entry name" value="AcTrfase_RimI/Ard1"/>
</dbReference>
<dbReference type="PROSITE" id="PS51186">
    <property type="entry name" value="GNAT"/>
    <property type="match status" value="1"/>
</dbReference>
<sequence>MVVADLGAVLAIDEEVYPRPWSPSFFRQQLALPETRVNRVAEIDGRVVGHAGLMMVADQGHVTTLAVHPEIQGSGIGTRLMADLCRAAVERRLVTITLEVRVSNLRARELY</sequence>
<dbReference type="InterPro" id="IPR000182">
    <property type="entry name" value="GNAT_dom"/>
</dbReference>
<protein>
    <recommendedName>
        <fullName evidence="3">N-acetyltransferase domain-containing protein</fullName>
    </recommendedName>
</protein>
<dbReference type="EMBL" id="UINC01057865">
    <property type="protein sequence ID" value="SVB79497.1"/>
    <property type="molecule type" value="Genomic_DNA"/>
</dbReference>
<name>A0A382GXS9_9ZZZZ</name>
<accession>A0A382GXS9</accession>
<dbReference type="InterPro" id="IPR050832">
    <property type="entry name" value="Bact_Acetyltransf"/>
</dbReference>
<keyword evidence="2" id="KW-0012">Acyltransferase</keyword>
<dbReference type="NCBIfam" id="TIGR01575">
    <property type="entry name" value="rimI"/>
    <property type="match status" value="1"/>
</dbReference>
<feature type="non-terminal residue" evidence="4">
    <location>
        <position position="111"/>
    </location>
</feature>
<dbReference type="GO" id="GO:0008080">
    <property type="term" value="F:N-acetyltransferase activity"/>
    <property type="evidence" value="ECO:0007669"/>
    <property type="project" value="InterPro"/>
</dbReference>
<dbReference type="Pfam" id="PF00583">
    <property type="entry name" value="Acetyltransf_1"/>
    <property type="match status" value="1"/>
</dbReference>
<evidence type="ECO:0000313" key="4">
    <source>
        <dbReference type="EMBL" id="SVB79497.1"/>
    </source>
</evidence>
<dbReference type="CDD" id="cd04301">
    <property type="entry name" value="NAT_SF"/>
    <property type="match status" value="1"/>
</dbReference>
<organism evidence="4">
    <name type="scientific">marine metagenome</name>
    <dbReference type="NCBI Taxonomy" id="408172"/>
    <lineage>
        <taxon>unclassified sequences</taxon>
        <taxon>metagenomes</taxon>
        <taxon>ecological metagenomes</taxon>
    </lineage>
</organism>
<dbReference type="SUPFAM" id="SSF55729">
    <property type="entry name" value="Acyl-CoA N-acyltransferases (Nat)"/>
    <property type="match status" value="1"/>
</dbReference>
<proteinExistence type="predicted"/>
<evidence type="ECO:0000256" key="2">
    <source>
        <dbReference type="ARBA" id="ARBA00023315"/>
    </source>
</evidence>
<dbReference type="InterPro" id="IPR016181">
    <property type="entry name" value="Acyl_CoA_acyltransferase"/>
</dbReference>
<feature type="domain" description="N-acetyltransferase" evidence="3">
    <location>
        <begin position="1"/>
        <end position="111"/>
    </location>
</feature>
<dbReference type="PANTHER" id="PTHR43877">
    <property type="entry name" value="AMINOALKYLPHOSPHONATE N-ACETYLTRANSFERASE-RELATED-RELATED"/>
    <property type="match status" value="1"/>
</dbReference>